<keyword evidence="8 12" id="KW-0457">Lysine biosynthesis</keyword>
<comment type="catalytic activity">
    <reaction evidence="11 12">
        <text>L-aspartate 4-semialdehyde + pyruvate = (2S,4S)-4-hydroxy-2,3,4,5-tetrahydrodipicolinate + H2O + H(+)</text>
        <dbReference type="Rhea" id="RHEA:34171"/>
        <dbReference type="ChEBI" id="CHEBI:15361"/>
        <dbReference type="ChEBI" id="CHEBI:15377"/>
        <dbReference type="ChEBI" id="CHEBI:15378"/>
        <dbReference type="ChEBI" id="CHEBI:67139"/>
        <dbReference type="ChEBI" id="CHEBI:537519"/>
        <dbReference type="EC" id="4.3.3.7"/>
    </reaction>
</comment>
<dbReference type="InterPro" id="IPR005263">
    <property type="entry name" value="DapA"/>
</dbReference>
<evidence type="ECO:0000256" key="1">
    <source>
        <dbReference type="ARBA" id="ARBA00003294"/>
    </source>
</evidence>
<feature type="binding site" evidence="12 15">
    <location>
        <position position="211"/>
    </location>
    <ligand>
        <name>pyruvate</name>
        <dbReference type="ChEBI" id="CHEBI:15361"/>
    </ligand>
</feature>
<dbReference type="PROSITE" id="PS00666">
    <property type="entry name" value="DHDPS_2"/>
    <property type="match status" value="1"/>
</dbReference>
<accession>A0A5C6X4L7</accession>
<evidence type="ECO:0000256" key="14">
    <source>
        <dbReference type="PIRSR" id="PIRSR001365-1"/>
    </source>
</evidence>
<dbReference type="InterPro" id="IPR020625">
    <property type="entry name" value="Schiff_base-form_aldolases_AS"/>
</dbReference>
<dbReference type="UniPathway" id="UPA00034">
    <property type="reaction ID" value="UER00017"/>
</dbReference>
<feature type="site" description="Part of a proton relay during catalysis" evidence="12">
    <location>
        <position position="49"/>
    </location>
</feature>
<keyword evidence="10 12" id="KW-0704">Schiff base</keyword>
<comment type="function">
    <text evidence="1 12">Catalyzes the condensation of (S)-aspartate-beta-semialdehyde [(S)-ASA] and pyruvate to 4-hydroxy-tetrahydrodipicolinate (HTPA).</text>
</comment>
<dbReference type="PRINTS" id="PR00146">
    <property type="entry name" value="DHPICSNTHASE"/>
</dbReference>
<keyword evidence="9 12" id="KW-0456">Lyase</keyword>
<keyword evidence="6 12" id="KW-0028">Amino-acid biosynthesis</keyword>
<dbReference type="GO" id="GO:0009089">
    <property type="term" value="P:lysine biosynthetic process via diaminopimelate"/>
    <property type="evidence" value="ECO:0007669"/>
    <property type="project" value="UniProtKB-UniRule"/>
</dbReference>
<dbReference type="Pfam" id="PF00701">
    <property type="entry name" value="DHDPS"/>
    <property type="match status" value="1"/>
</dbReference>
<dbReference type="RefSeq" id="WP_146974921.1">
    <property type="nucleotide sequence ID" value="NZ_VOSL01000054.1"/>
</dbReference>
<dbReference type="GO" id="GO:0008840">
    <property type="term" value="F:4-hydroxy-tetrahydrodipicolinate synthase activity"/>
    <property type="evidence" value="ECO:0007669"/>
    <property type="project" value="UniProtKB-UniRule"/>
</dbReference>
<evidence type="ECO:0000313" key="16">
    <source>
        <dbReference type="EMBL" id="TXD34540.1"/>
    </source>
</evidence>
<evidence type="ECO:0000256" key="8">
    <source>
        <dbReference type="ARBA" id="ARBA00023154"/>
    </source>
</evidence>
<dbReference type="PANTHER" id="PTHR12128:SF66">
    <property type="entry name" value="4-HYDROXY-2-OXOGLUTARATE ALDOLASE, MITOCHONDRIAL"/>
    <property type="match status" value="1"/>
</dbReference>
<organism evidence="16 17">
    <name type="scientific">Lujinxingia vulgaris</name>
    <dbReference type="NCBI Taxonomy" id="2600176"/>
    <lineage>
        <taxon>Bacteria</taxon>
        <taxon>Deltaproteobacteria</taxon>
        <taxon>Bradymonadales</taxon>
        <taxon>Lujinxingiaceae</taxon>
        <taxon>Lujinxingia</taxon>
    </lineage>
</organism>
<evidence type="ECO:0000256" key="9">
    <source>
        <dbReference type="ARBA" id="ARBA00023239"/>
    </source>
</evidence>
<evidence type="ECO:0000256" key="7">
    <source>
        <dbReference type="ARBA" id="ARBA00022915"/>
    </source>
</evidence>
<gene>
    <name evidence="12" type="primary">dapA</name>
    <name evidence="16" type="ORF">FRC96_13040</name>
</gene>
<dbReference type="SMART" id="SM01130">
    <property type="entry name" value="DHDPS"/>
    <property type="match status" value="1"/>
</dbReference>
<protein>
    <recommendedName>
        <fullName evidence="4 12">4-hydroxy-tetrahydrodipicolinate synthase</fullName>
        <shortName evidence="12">HTPA synthase</shortName>
        <ecNumber evidence="4 12">4.3.3.7</ecNumber>
    </recommendedName>
</protein>
<feature type="binding site" evidence="12 15">
    <location>
        <position position="50"/>
    </location>
    <ligand>
        <name>pyruvate</name>
        <dbReference type="ChEBI" id="CHEBI:15361"/>
    </ligand>
</feature>
<dbReference type="InterPro" id="IPR020624">
    <property type="entry name" value="Schiff_base-form_aldolases_CS"/>
</dbReference>
<evidence type="ECO:0000256" key="15">
    <source>
        <dbReference type="PIRSR" id="PIRSR001365-2"/>
    </source>
</evidence>
<dbReference type="CDD" id="cd00950">
    <property type="entry name" value="DHDPS"/>
    <property type="match status" value="1"/>
</dbReference>
<dbReference type="NCBIfam" id="TIGR00674">
    <property type="entry name" value="dapA"/>
    <property type="match status" value="1"/>
</dbReference>
<dbReference type="GO" id="GO:0005737">
    <property type="term" value="C:cytoplasm"/>
    <property type="evidence" value="ECO:0007669"/>
    <property type="project" value="UniProtKB-SubCell"/>
</dbReference>
<dbReference type="AlphaFoldDB" id="A0A5C6X4L7"/>
<comment type="subunit">
    <text evidence="12">Homotetramer; dimer of dimers.</text>
</comment>
<dbReference type="Gene3D" id="3.20.20.70">
    <property type="entry name" value="Aldolase class I"/>
    <property type="match status" value="1"/>
</dbReference>
<evidence type="ECO:0000256" key="13">
    <source>
        <dbReference type="PIRNR" id="PIRNR001365"/>
    </source>
</evidence>
<evidence type="ECO:0000256" key="5">
    <source>
        <dbReference type="ARBA" id="ARBA00022490"/>
    </source>
</evidence>
<dbReference type="Proteomes" id="UP000321046">
    <property type="component" value="Unassembled WGS sequence"/>
</dbReference>
<dbReference type="InterPro" id="IPR002220">
    <property type="entry name" value="DapA-like"/>
</dbReference>
<evidence type="ECO:0000256" key="12">
    <source>
        <dbReference type="HAMAP-Rule" id="MF_00418"/>
    </source>
</evidence>
<feature type="active site" description="Schiff-base intermediate with substrate" evidence="12 14">
    <location>
        <position position="169"/>
    </location>
</feature>
<comment type="similarity">
    <text evidence="3 12 13">Belongs to the DapA family.</text>
</comment>
<dbReference type="PIRSF" id="PIRSF001365">
    <property type="entry name" value="DHDPS"/>
    <property type="match status" value="1"/>
</dbReference>
<dbReference type="EMBL" id="VOSL01000054">
    <property type="protein sequence ID" value="TXD34540.1"/>
    <property type="molecule type" value="Genomic_DNA"/>
</dbReference>
<dbReference type="PANTHER" id="PTHR12128">
    <property type="entry name" value="DIHYDRODIPICOLINATE SYNTHASE"/>
    <property type="match status" value="1"/>
</dbReference>
<feature type="active site" description="Proton donor/acceptor" evidence="12 14">
    <location>
        <position position="141"/>
    </location>
</feature>
<comment type="pathway">
    <text evidence="2 12">Amino-acid biosynthesis; L-lysine biosynthesis via DAP pathway; (S)-tetrahydrodipicolinate from L-aspartate: step 3/4.</text>
</comment>
<evidence type="ECO:0000256" key="3">
    <source>
        <dbReference type="ARBA" id="ARBA00007592"/>
    </source>
</evidence>
<name>A0A5C6X4L7_9DELT</name>
<evidence type="ECO:0000256" key="2">
    <source>
        <dbReference type="ARBA" id="ARBA00005120"/>
    </source>
</evidence>
<dbReference type="PROSITE" id="PS00665">
    <property type="entry name" value="DHDPS_1"/>
    <property type="match status" value="1"/>
</dbReference>
<comment type="caution">
    <text evidence="16">The sequence shown here is derived from an EMBL/GenBank/DDBJ whole genome shotgun (WGS) entry which is preliminary data.</text>
</comment>
<reference evidence="16 17" key="1">
    <citation type="submission" date="2019-08" db="EMBL/GenBank/DDBJ databases">
        <title>Bradymonadales sp. TMQ2.</title>
        <authorList>
            <person name="Liang Q."/>
        </authorList>
    </citation>
    <scope>NUCLEOTIDE SEQUENCE [LARGE SCALE GENOMIC DNA]</scope>
    <source>
        <strain evidence="16 17">TMQ2</strain>
    </source>
</reference>
<comment type="subcellular location">
    <subcellularLocation>
        <location evidence="12">Cytoplasm</location>
    </subcellularLocation>
</comment>
<sequence>MANAPLLSGALTALITPFTPAGEVDFDALRALVDRQIEGGINGLVPCGTTGEAATMSDDECAAVIKAVVEHVDGRVPVVAGTGSNCTASTIAFTRRIAEENPGKIAAALVVTPYYNKPGQADMIRHFEAVANEGGLPVLLYNVPGRTGVSMSADTIVALSKHANIIGVKEASADLVVDTDIAARVAPDFALLSGDDFTTFPFMAIGGHGCISVVSNVSPETMSTLCKAAAEGNFEQALTLHRKLQPLARILFERSNPIPVKAAAAALGWCSPMMRGPLYAPDEAFVARLRQALNDFGLA</sequence>
<evidence type="ECO:0000256" key="11">
    <source>
        <dbReference type="ARBA" id="ARBA00047836"/>
    </source>
</evidence>
<dbReference type="OrthoDB" id="9782828at2"/>
<dbReference type="GO" id="GO:0019877">
    <property type="term" value="P:diaminopimelate biosynthetic process"/>
    <property type="evidence" value="ECO:0007669"/>
    <property type="project" value="UniProtKB-UniRule"/>
</dbReference>
<keyword evidence="5 12" id="KW-0963">Cytoplasm</keyword>
<dbReference type="HAMAP" id="MF_00418">
    <property type="entry name" value="DapA"/>
    <property type="match status" value="1"/>
</dbReference>
<proteinExistence type="inferred from homology"/>
<dbReference type="SUPFAM" id="SSF51569">
    <property type="entry name" value="Aldolase"/>
    <property type="match status" value="1"/>
</dbReference>
<keyword evidence="7 12" id="KW-0220">Diaminopimelate biosynthesis</keyword>
<evidence type="ECO:0000256" key="6">
    <source>
        <dbReference type="ARBA" id="ARBA00022605"/>
    </source>
</evidence>
<evidence type="ECO:0000256" key="4">
    <source>
        <dbReference type="ARBA" id="ARBA00012086"/>
    </source>
</evidence>
<evidence type="ECO:0000256" key="10">
    <source>
        <dbReference type="ARBA" id="ARBA00023270"/>
    </source>
</evidence>
<comment type="caution">
    <text evidence="12">Was originally thought to be a dihydrodipicolinate synthase (DHDPS), catalyzing the condensation of (S)-aspartate-beta-semialdehyde [(S)-ASA] and pyruvate to dihydrodipicolinate (DHDP). However, it was shown in E.coli that the product of the enzymatic reaction is not dihydrodipicolinate but in fact (4S)-4-hydroxy-2,3,4,5-tetrahydro-(2S)-dipicolinic acid (HTPA), and that the consecutive dehydration reaction leading to DHDP is not spontaneous but catalyzed by DapB.</text>
</comment>
<feature type="site" description="Part of a proton relay during catalysis" evidence="12">
    <location>
        <position position="115"/>
    </location>
</feature>
<dbReference type="InterPro" id="IPR013785">
    <property type="entry name" value="Aldolase_TIM"/>
</dbReference>
<dbReference type="EC" id="4.3.3.7" evidence="4 12"/>
<evidence type="ECO:0000313" key="17">
    <source>
        <dbReference type="Proteomes" id="UP000321046"/>
    </source>
</evidence>